<dbReference type="EMBL" id="SLWX01000024">
    <property type="protein sequence ID" value="TCO70990.1"/>
    <property type="molecule type" value="Genomic_DNA"/>
</dbReference>
<keyword evidence="1" id="KW-0812">Transmembrane</keyword>
<evidence type="ECO:0000313" key="3">
    <source>
        <dbReference type="Proteomes" id="UP000294980"/>
    </source>
</evidence>
<proteinExistence type="predicted"/>
<comment type="caution">
    <text evidence="2">The sequence shown here is derived from an EMBL/GenBank/DDBJ whole genome shotgun (WGS) entry which is preliminary data.</text>
</comment>
<organism evidence="2 3">
    <name type="scientific">Chromatocurvus halotolerans</name>
    <dbReference type="NCBI Taxonomy" id="1132028"/>
    <lineage>
        <taxon>Bacteria</taxon>
        <taxon>Pseudomonadati</taxon>
        <taxon>Pseudomonadota</taxon>
        <taxon>Gammaproteobacteria</taxon>
        <taxon>Cellvibrionales</taxon>
        <taxon>Halieaceae</taxon>
        <taxon>Chromatocurvus</taxon>
    </lineage>
</organism>
<accession>A0A4V2SAI2</accession>
<keyword evidence="1" id="KW-1133">Transmembrane helix</keyword>
<evidence type="ECO:0000313" key="2">
    <source>
        <dbReference type="EMBL" id="TCO70990.1"/>
    </source>
</evidence>
<dbReference type="AlphaFoldDB" id="A0A4V2SAI2"/>
<evidence type="ECO:0000256" key="1">
    <source>
        <dbReference type="SAM" id="Phobius"/>
    </source>
</evidence>
<keyword evidence="3" id="KW-1185">Reference proteome</keyword>
<reference evidence="2 3" key="1">
    <citation type="submission" date="2019-03" db="EMBL/GenBank/DDBJ databases">
        <title>Genomic Encyclopedia of Type Strains, Phase IV (KMG-IV): sequencing the most valuable type-strain genomes for metagenomic binning, comparative biology and taxonomic classification.</title>
        <authorList>
            <person name="Goeker M."/>
        </authorList>
    </citation>
    <scope>NUCLEOTIDE SEQUENCE [LARGE SCALE GENOMIC DNA]</scope>
    <source>
        <strain evidence="2 3">DSM 23344</strain>
    </source>
</reference>
<feature type="transmembrane region" description="Helical" evidence="1">
    <location>
        <begin position="20"/>
        <end position="37"/>
    </location>
</feature>
<keyword evidence="1" id="KW-0472">Membrane</keyword>
<protein>
    <submittedName>
        <fullName evidence="2">Uncharacterized protein</fullName>
    </submittedName>
</protein>
<sequence length="100" mass="11518">MTDRALEITEMGIRSLFQAIWFAALSAICIWWGWPFWEWGLAGFPEHLMPEGWQLLAYALTAFLGVGFGLRAFGAFFLQLMPFLLARLLQPKPARIKRRS</sequence>
<feature type="transmembrane region" description="Helical" evidence="1">
    <location>
        <begin position="57"/>
        <end position="89"/>
    </location>
</feature>
<gene>
    <name evidence="2" type="ORF">EV688_1243</name>
</gene>
<dbReference type="Proteomes" id="UP000294980">
    <property type="component" value="Unassembled WGS sequence"/>
</dbReference>
<dbReference type="RefSeq" id="WP_117319606.1">
    <property type="nucleotide sequence ID" value="NZ_QQSW01000031.1"/>
</dbReference>
<name>A0A4V2SAI2_9GAMM</name>